<dbReference type="InterPro" id="IPR045478">
    <property type="entry name" value="Exportin-5_C"/>
</dbReference>
<feature type="compositionally biased region" description="Low complexity" evidence="6">
    <location>
        <begin position="800"/>
        <end position="813"/>
    </location>
</feature>
<dbReference type="SUPFAM" id="SSF48371">
    <property type="entry name" value="ARM repeat"/>
    <property type="match status" value="1"/>
</dbReference>
<dbReference type="Pfam" id="PF03810">
    <property type="entry name" value="IBN_N"/>
    <property type="match status" value="1"/>
</dbReference>
<dbReference type="PROSITE" id="PS50166">
    <property type="entry name" value="IMPORTIN_B_NT"/>
    <property type="match status" value="1"/>
</dbReference>
<accession>A0A6G1SFT6</accession>
<feature type="domain" description="Importin N-terminal" evidence="7">
    <location>
        <begin position="22"/>
        <end position="102"/>
    </location>
</feature>
<feature type="region of interest" description="Disordered" evidence="6">
    <location>
        <begin position="800"/>
        <end position="822"/>
    </location>
</feature>
<evidence type="ECO:0000256" key="4">
    <source>
        <dbReference type="ARBA" id="ARBA00022737"/>
    </source>
</evidence>
<keyword evidence="4" id="KW-0677">Repeat</keyword>
<evidence type="ECO:0000256" key="2">
    <source>
        <dbReference type="ARBA" id="ARBA00022448"/>
    </source>
</evidence>
<evidence type="ECO:0000256" key="1">
    <source>
        <dbReference type="ARBA" id="ARBA00004496"/>
    </source>
</evidence>
<evidence type="ECO:0000256" key="5">
    <source>
        <dbReference type="ARBA" id="ARBA00022927"/>
    </source>
</evidence>
<comment type="subcellular location">
    <subcellularLocation>
        <location evidence="1">Cytoplasm</location>
    </subcellularLocation>
</comment>
<dbReference type="Pfam" id="PF08389">
    <property type="entry name" value="Xpo1"/>
    <property type="match status" value="1"/>
</dbReference>
<evidence type="ECO:0000256" key="6">
    <source>
        <dbReference type="SAM" id="MobiDB-lite"/>
    </source>
</evidence>
<evidence type="ECO:0000259" key="7">
    <source>
        <dbReference type="PROSITE" id="PS50166"/>
    </source>
</evidence>
<dbReference type="GO" id="GO:0031267">
    <property type="term" value="F:small GTPase binding"/>
    <property type="evidence" value="ECO:0007669"/>
    <property type="project" value="InterPro"/>
</dbReference>
<dbReference type="PANTHER" id="PTHR10527">
    <property type="entry name" value="IMPORTIN BETA"/>
    <property type="match status" value="1"/>
</dbReference>
<dbReference type="GO" id="GO:0006606">
    <property type="term" value="P:protein import into nucleus"/>
    <property type="evidence" value="ECO:0007669"/>
    <property type="project" value="InterPro"/>
</dbReference>
<dbReference type="SMART" id="SM00913">
    <property type="entry name" value="IBN_N"/>
    <property type="match status" value="1"/>
</dbReference>
<keyword evidence="5" id="KW-0653">Protein transport</keyword>
<dbReference type="GO" id="GO:0005737">
    <property type="term" value="C:cytoplasm"/>
    <property type="evidence" value="ECO:0007669"/>
    <property type="project" value="UniProtKB-SubCell"/>
</dbReference>
<protein>
    <submittedName>
        <fullName evidence="8">Importin subunit beta</fullName>
    </submittedName>
</protein>
<evidence type="ECO:0000256" key="3">
    <source>
        <dbReference type="ARBA" id="ARBA00022490"/>
    </source>
</evidence>
<keyword evidence="2" id="KW-0813">Transport</keyword>
<dbReference type="EMBL" id="GGYP01004256">
    <property type="protein sequence ID" value="MDE49027.1"/>
    <property type="molecule type" value="Transcribed_RNA"/>
</dbReference>
<sequence length="1171" mass="133070">MDSLIKVLEKTVSSNQADQNEAVVYIQKFCNEDFIGFIQALSDVLYDQQNQPVVRAAAGLQLKNQLTSRDEHVRQKQQDRWRTLPESSRAHIKDRVFKALGTEIFRPLLAPQCVAYIAIAELNEKQWPEFIGALVENARGPTTNDKLRLATLEAIGYICQEIVASEHQQNSRKREITNGLNASMTTIYSYIGQCVSSQNYELMTTSLQCLSGLMSWAQVNQDLMRFLCQLLRKCEMKPVQVPNESSDEKLAIINSTCDCLNVCLERKHSKTDSFEVRTSIYEDENNLRAIISTLDDLNRLPIQQDTQAHLDAMKKLSQVITNILRYVYICHPEKPQHLQDMYSIMKVIIDHPSITVNAESIKFWNKVFALAPKKPNPSINDELTASLLIVCANKLVRAKYDCKLYGYEFDCQQDLDQFQGKYRGEICELCRNLTSQNDRICFELVCNSIAKSAQQRNIDLSEWDALAFLSSAVCSKLKDPSMYLINGVELIKVLSIYMDSTLQQASVIPPDATGSEASLIPDLISTQLSCLSALYVFLPYWHQNDKELTKDLMRKVILFAFHRPDKFIESSRQLVGNNTHLLKNESFLRGFRGLSRHASAHFVRTCMDYSKHLLDIFDFLKSSIDYLFSIVVDNPYSTEKCQLYEGLTLICNENSDDGMKKKFVLELFETISWFKDYELTCDQFIDFVGLNRFEAEQDGLDAQNLISQPVPTAQLNRVKLSYVINFIGAITKRLTSRAALLPEILSFARPVLNLLFTMHAIWLPEMKVKCVKEYQPFLFAPFNSSYKQHILETILVQNSTNSSDTTTPTGSSTFGDVPNRPSKGSSGQYIEIFSWNFYEALLTTMGTIINKTSPELFSYIDVIHLQTALTGAEYLPSLKLHKLIKHFIMPLVNNCSKDQKLIETQLLPLLSKLLPFLFEALDGQWGKIAKEEENPSNGISDGKLDQTQVLADEMVQDQLLRNLSRDFIDLMNLILIESVPASSETNVHNNSGTFLATTHQQSNTTNSRQNQQDLHKIGMLGLNLLAGGPDFVMKVMASTLTWSDSTLNFKTIFINQQLVKHILASNVIKSVDEAPVWFGCMIGNVITSLRMFGEHEQNCSGLLTLFLTLYENLNKVIPNFHEHLEQMTGIPRSTFMKYDHDTLKSNEKSKRASLRKVLDSLVGQKVNMIMR</sequence>
<gene>
    <name evidence="8" type="primary">Fs(2)Ket</name>
    <name evidence="8" type="ORF">g.20766</name>
</gene>
<evidence type="ECO:0000313" key="8">
    <source>
        <dbReference type="EMBL" id="MDE49027.1"/>
    </source>
</evidence>
<reference evidence="8" key="1">
    <citation type="submission" date="2018-10" db="EMBL/GenBank/DDBJ databases">
        <title>Transcriptome assembly of Aceria tosichella (Wheat curl mite) Type 2.</title>
        <authorList>
            <person name="Scully E.D."/>
            <person name="Geib S.M."/>
            <person name="Palmer N.A."/>
            <person name="Gupta A.K."/>
            <person name="Sarath G."/>
            <person name="Tatineni S."/>
        </authorList>
    </citation>
    <scope>NUCLEOTIDE SEQUENCE</scope>
    <source>
        <strain evidence="8">LincolnNE</strain>
    </source>
</reference>
<keyword evidence="3" id="KW-0963">Cytoplasm</keyword>
<dbReference type="InterPro" id="IPR011989">
    <property type="entry name" value="ARM-like"/>
</dbReference>
<dbReference type="InterPro" id="IPR040122">
    <property type="entry name" value="Importin_beta"/>
</dbReference>
<dbReference type="InterPro" id="IPR013598">
    <property type="entry name" value="Exportin-1/Importin-b-like"/>
</dbReference>
<organism evidence="8">
    <name type="scientific">Aceria tosichella</name>
    <name type="common">wheat curl mite</name>
    <dbReference type="NCBI Taxonomy" id="561515"/>
    <lineage>
        <taxon>Eukaryota</taxon>
        <taxon>Metazoa</taxon>
        <taxon>Ecdysozoa</taxon>
        <taxon>Arthropoda</taxon>
        <taxon>Chelicerata</taxon>
        <taxon>Arachnida</taxon>
        <taxon>Acari</taxon>
        <taxon>Acariformes</taxon>
        <taxon>Trombidiformes</taxon>
        <taxon>Prostigmata</taxon>
        <taxon>Eupodina</taxon>
        <taxon>Eriophyoidea</taxon>
        <taxon>Eriophyidae</taxon>
        <taxon>Eriophyinae</taxon>
        <taxon>Aceriini</taxon>
        <taxon>Aceria</taxon>
    </lineage>
</organism>
<name>A0A6G1SFT6_9ACAR</name>
<dbReference type="Pfam" id="PF19273">
    <property type="entry name" value="Exportin-5"/>
    <property type="match status" value="1"/>
</dbReference>
<proteinExistence type="predicted"/>
<dbReference type="Gene3D" id="1.25.10.10">
    <property type="entry name" value="Leucine-rich Repeat Variant"/>
    <property type="match status" value="1"/>
</dbReference>
<dbReference type="InterPro" id="IPR016024">
    <property type="entry name" value="ARM-type_fold"/>
</dbReference>
<dbReference type="InterPro" id="IPR001494">
    <property type="entry name" value="Importin-beta_N"/>
</dbReference>
<dbReference type="AlphaFoldDB" id="A0A6G1SFT6"/>